<dbReference type="SUPFAM" id="SSF56317">
    <property type="entry name" value="Carbon-nitrogen hydrolase"/>
    <property type="match status" value="1"/>
</dbReference>
<keyword evidence="3" id="KW-1185">Reference proteome</keyword>
<evidence type="ECO:0000259" key="1">
    <source>
        <dbReference type="PROSITE" id="PS50263"/>
    </source>
</evidence>
<comment type="caution">
    <text evidence="2">The sequence shown here is derived from an EMBL/GenBank/DDBJ whole genome shotgun (WGS) entry which is preliminary data.</text>
</comment>
<organism evidence="2 3">
    <name type="scientific">Carboxylicivirga linearis</name>
    <dbReference type="NCBI Taxonomy" id="1628157"/>
    <lineage>
        <taxon>Bacteria</taxon>
        <taxon>Pseudomonadati</taxon>
        <taxon>Bacteroidota</taxon>
        <taxon>Bacteroidia</taxon>
        <taxon>Marinilabiliales</taxon>
        <taxon>Marinilabiliaceae</taxon>
        <taxon>Carboxylicivirga</taxon>
    </lineage>
</organism>
<dbReference type="Pfam" id="PF00795">
    <property type="entry name" value="CN_hydrolase"/>
    <property type="match status" value="1"/>
</dbReference>
<dbReference type="NCBIfam" id="NF007757">
    <property type="entry name" value="PRK10438.1"/>
    <property type="match status" value="1"/>
</dbReference>
<dbReference type="InterPro" id="IPR003010">
    <property type="entry name" value="C-N_Hydrolase"/>
</dbReference>
<dbReference type="InterPro" id="IPR052737">
    <property type="entry name" value="Omega-amidase_YafV"/>
</dbReference>
<feature type="domain" description="CN hydrolase" evidence="1">
    <location>
        <begin position="4"/>
        <end position="235"/>
    </location>
</feature>
<dbReference type="InterPro" id="IPR036526">
    <property type="entry name" value="C-N_Hydrolase_sf"/>
</dbReference>
<reference evidence="2 3" key="1">
    <citation type="journal article" date="2015" name="Int. J. Syst. Evol. Microbiol.">
        <title>Carboxylicivirga linearis sp. nov., isolated from a sea cucumber culture pond.</title>
        <authorList>
            <person name="Wang F.Q."/>
            <person name="Zhou Y.X."/>
            <person name="Lin X.Z."/>
            <person name="Chen G.J."/>
            <person name="Du Z.J."/>
        </authorList>
    </citation>
    <scope>NUCLEOTIDE SEQUENCE [LARGE SCALE GENOMIC DNA]</scope>
    <source>
        <strain evidence="2 3">FB218</strain>
    </source>
</reference>
<dbReference type="CDD" id="cd07575">
    <property type="entry name" value="Xc-1258_like"/>
    <property type="match status" value="1"/>
</dbReference>
<dbReference type="PANTHER" id="PTHR47799:SF1">
    <property type="entry name" value="OMEGA-AMIDASE YAFV"/>
    <property type="match status" value="1"/>
</dbReference>
<gene>
    <name evidence="2" type="ORF">KEM10_19785</name>
</gene>
<dbReference type="RefSeq" id="WP_212218576.1">
    <property type="nucleotide sequence ID" value="NZ_JAGUCO010000024.1"/>
</dbReference>
<dbReference type="Proteomes" id="UP000708576">
    <property type="component" value="Unassembled WGS sequence"/>
</dbReference>
<dbReference type="EMBL" id="JAGUCO010000024">
    <property type="protein sequence ID" value="MBS2100536.1"/>
    <property type="molecule type" value="Genomic_DNA"/>
</dbReference>
<dbReference type="PANTHER" id="PTHR47799">
    <property type="entry name" value="OMEGA-AMIDASE YAFV"/>
    <property type="match status" value="1"/>
</dbReference>
<proteinExistence type="predicted"/>
<dbReference type="Gene3D" id="3.60.110.10">
    <property type="entry name" value="Carbon-nitrogen hydrolase"/>
    <property type="match status" value="1"/>
</dbReference>
<accession>A0ABS5K078</accession>
<dbReference type="PROSITE" id="PS50263">
    <property type="entry name" value="CN_HYDROLASE"/>
    <property type="match status" value="1"/>
</dbReference>
<evidence type="ECO:0000313" key="2">
    <source>
        <dbReference type="EMBL" id="MBS2100536.1"/>
    </source>
</evidence>
<protein>
    <submittedName>
        <fullName evidence="2">Amidohydrolase</fullName>
    </submittedName>
</protein>
<evidence type="ECO:0000313" key="3">
    <source>
        <dbReference type="Proteomes" id="UP000708576"/>
    </source>
</evidence>
<sequence length="258" mass="30234">MNNLKVALVQQDIFWEDEEKNISHLDKLLTHIKSKADLVVLPEMFHSGFTMHPHKVAQSMSGKVIQWMKKKAEELDACLMGSVVYTDGVDYFNRLFVFFADGNYQYYDKRHLFSMGNETKHYKRGENRLIFDYKGWKICPLVCYDLRFPVWSRNQDEYDLLVYVANWPKVRIEVWSTLLRARAIENQSYVVGVNRVGQDISAYYSGDSVALDAKGKAICELNNEEETVKIVELNKVHQDAFRKKFPVWKDSDDFHLVK</sequence>
<name>A0ABS5K078_9BACT</name>